<keyword evidence="5" id="KW-1185">Reference proteome</keyword>
<dbReference type="Proteomes" id="UP000184188">
    <property type="component" value="Unassembled WGS sequence"/>
</dbReference>
<organism evidence="4 5">
    <name type="scientific">Penicilliopsis zonata CBS 506.65</name>
    <dbReference type="NCBI Taxonomy" id="1073090"/>
    <lineage>
        <taxon>Eukaryota</taxon>
        <taxon>Fungi</taxon>
        <taxon>Dikarya</taxon>
        <taxon>Ascomycota</taxon>
        <taxon>Pezizomycotina</taxon>
        <taxon>Eurotiomycetes</taxon>
        <taxon>Eurotiomycetidae</taxon>
        <taxon>Eurotiales</taxon>
        <taxon>Aspergillaceae</taxon>
        <taxon>Penicilliopsis</taxon>
    </lineage>
</organism>
<dbReference type="CDD" id="cd12148">
    <property type="entry name" value="fungal_TF_MHR"/>
    <property type="match status" value="1"/>
</dbReference>
<dbReference type="GO" id="GO:0003677">
    <property type="term" value="F:DNA binding"/>
    <property type="evidence" value="ECO:0007669"/>
    <property type="project" value="InterPro"/>
</dbReference>
<keyword evidence="1" id="KW-0539">Nucleus</keyword>
<dbReference type="OrthoDB" id="1933717at2759"/>
<evidence type="ECO:0000256" key="2">
    <source>
        <dbReference type="SAM" id="MobiDB-lite"/>
    </source>
</evidence>
<dbReference type="GO" id="GO:0006351">
    <property type="term" value="P:DNA-templated transcription"/>
    <property type="evidence" value="ECO:0007669"/>
    <property type="project" value="InterPro"/>
</dbReference>
<dbReference type="GO" id="GO:0008270">
    <property type="term" value="F:zinc ion binding"/>
    <property type="evidence" value="ECO:0007669"/>
    <property type="project" value="InterPro"/>
</dbReference>
<evidence type="ECO:0000256" key="1">
    <source>
        <dbReference type="ARBA" id="ARBA00023242"/>
    </source>
</evidence>
<dbReference type="VEuPathDB" id="FungiDB:ASPZODRAFT_104881"/>
<evidence type="ECO:0000313" key="5">
    <source>
        <dbReference type="Proteomes" id="UP000184188"/>
    </source>
</evidence>
<dbReference type="PANTHER" id="PTHR47425">
    <property type="entry name" value="FARB-RELATED"/>
    <property type="match status" value="1"/>
</dbReference>
<dbReference type="InterPro" id="IPR007219">
    <property type="entry name" value="XnlR_reg_dom"/>
</dbReference>
<dbReference type="Pfam" id="PF04082">
    <property type="entry name" value="Fungal_trans"/>
    <property type="match status" value="1"/>
</dbReference>
<evidence type="ECO:0000259" key="3">
    <source>
        <dbReference type="Pfam" id="PF04082"/>
    </source>
</evidence>
<name>A0A1L9S6J9_9EURO</name>
<reference evidence="5" key="1">
    <citation type="journal article" date="2017" name="Genome Biol.">
        <title>Comparative genomics reveals high biological diversity and specific adaptations in the industrially and medically important fungal genus Aspergillus.</title>
        <authorList>
            <person name="de Vries R.P."/>
            <person name="Riley R."/>
            <person name="Wiebenga A."/>
            <person name="Aguilar-Osorio G."/>
            <person name="Amillis S."/>
            <person name="Uchima C.A."/>
            <person name="Anderluh G."/>
            <person name="Asadollahi M."/>
            <person name="Askin M."/>
            <person name="Barry K."/>
            <person name="Battaglia E."/>
            <person name="Bayram O."/>
            <person name="Benocci T."/>
            <person name="Braus-Stromeyer S.A."/>
            <person name="Caldana C."/>
            <person name="Canovas D."/>
            <person name="Cerqueira G.C."/>
            <person name="Chen F."/>
            <person name="Chen W."/>
            <person name="Choi C."/>
            <person name="Clum A."/>
            <person name="Dos Santos R.A."/>
            <person name="Damasio A.R."/>
            <person name="Diallinas G."/>
            <person name="Emri T."/>
            <person name="Fekete E."/>
            <person name="Flipphi M."/>
            <person name="Freyberg S."/>
            <person name="Gallo A."/>
            <person name="Gournas C."/>
            <person name="Habgood R."/>
            <person name="Hainaut M."/>
            <person name="Harispe M.L."/>
            <person name="Henrissat B."/>
            <person name="Hilden K.S."/>
            <person name="Hope R."/>
            <person name="Hossain A."/>
            <person name="Karabika E."/>
            <person name="Karaffa L."/>
            <person name="Karanyi Z."/>
            <person name="Krasevec N."/>
            <person name="Kuo A."/>
            <person name="Kusch H."/>
            <person name="LaButti K."/>
            <person name="Lagendijk E.L."/>
            <person name="Lapidus A."/>
            <person name="Levasseur A."/>
            <person name="Lindquist E."/>
            <person name="Lipzen A."/>
            <person name="Logrieco A.F."/>
            <person name="MacCabe A."/>
            <person name="Maekelae M.R."/>
            <person name="Malavazi I."/>
            <person name="Melin P."/>
            <person name="Meyer V."/>
            <person name="Mielnichuk N."/>
            <person name="Miskei M."/>
            <person name="Molnar A.P."/>
            <person name="Mule G."/>
            <person name="Ngan C.Y."/>
            <person name="Orejas M."/>
            <person name="Orosz E."/>
            <person name="Ouedraogo J.P."/>
            <person name="Overkamp K.M."/>
            <person name="Park H.-S."/>
            <person name="Perrone G."/>
            <person name="Piumi F."/>
            <person name="Punt P.J."/>
            <person name="Ram A.F."/>
            <person name="Ramon A."/>
            <person name="Rauscher S."/>
            <person name="Record E."/>
            <person name="Riano-Pachon D.M."/>
            <person name="Robert V."/>
            <person name="Roehrig J."/>
            <person name="Ruller R."/>
            <person name="Salamov A."/>
            <person name="Salih N.S."/>
            <person name="Samson R.A."/>
            <person name="Sandor E."/>
            <person name="Sanguinetti M."/>
            <person name="Schuetze T."/>
            <person name="Sepcic K."/>
            <person name="Shelest E."/>
            <person name="Sherlock G."/>
            <person name="Sophianopoulou V."/>
            <person name="Squina F.M."/>
            <person name="Sun H."/>
            <person name="Susca A."/>
            <person name="Todd R.B."/>
            <person name="Tsang A."/>
            <person name="Unkles S.E."/>
            <person name="van de Wiele N."/>
            <person name="van Rossen-Uffink D."/>
            <person name="Oliveira J.V."/>
            <person name="Vesth T.C."/>
            <person name="Visser J."/>
            <person name="Yu J.-H."/>
            <person name="Zhou M."/>
            <person name="Andersen M.R."/>
            <person name="Archer D.B."/>
            <person name="Baker S.E."/>
            <person name="Benoit I."/>
            <person name="Brakhage A.A."/>
            <person name="Braus G.H."/>
            <person name="Fischer R."/>
            <person name="Frisvad J.C."/>
            <person name="Goldman G.H."/>
            <person name="Houbraken J."/>
            <person name="Oakley B."/>
            <person name="Pocsi I."/>
            <person name="Scazzocchio C."/>
            <person name="Seiboth B."/>
            <person name="vanKuyk P.A."/>
            <person name="Wortman J."/>
            <person name="Dyer P.S."/>
            <person name="Grigoriev I.V."/>
        </authorList>
    </citation>
    <scope>NUCLEOTIDE SEQUENCE [LARGE SCALE GENOMIC DNA]</scope>
    <source>
        <strain evidence="5">CBS 506.65</strain>
    </source>
</reference>
<feature type="domain" description="Xylanolytic transcriptional activator regulatory" evidence="3">
    <location>
        <begin position="180"/>
        <end position="418"/>
    </location>
</feature>
<accession>A0A1L9S6J9</accession>
<dbReference type="EMBL" id="KV878357">
    <property type="protein sequence ID" value="OJJ42753.1"/>
    <property type="molecule type" value="Genomic_DNA"/>
</dbReference>
<feature type="region of interest" description="Disordered" evidence="2">
    <location>
        <begin position="79"/>
        <end position="98"/>
    </location>
</feature>
<dbReference type="STRING" id="1073090.A0A1L9S6J9"/>
<sequence length="597" mass="67125">MKRASVSGVFVPEGASLKNQKRRVSSEADCTVCRRCQSKPSECQCRRAKRTLRGDLDLRSRSSPSPGVEQGVLYPTVHKGSLGEEELGRERDGSDRAHASMNGQHDILSTYPLDHYVSVIHDLFEQSASSDEQGSVTDIGDLERSFQTLSGGIPGNSCDFLATKGAFRLPPLKLRNQVLRAYVKYVHPLLPVLDLQSVLHQIIVEDERYFSSPLLYQAVMFAGSAFVEHEEIVTAGYPSHKELRRMFYGRAKLLYEFDIEPCAETQIQALLLMANWHNHSDGPKDPQYWFDLAYSTAERVGLHRYLDASTSSHRHRMWWSLWVRDRILSFGFPRPLRIPTDNSKLDIVSLLEHARQPYQPHDPLVLAALGDSASMLSCDSQEKMTVLFAEEVKLAHCMGTIMESLYQESWIPIATDDSSFYSVAPRECIAPVVIDSCKQQLTAWIRDLPGVVRYYPPFLLVPPDPESVETIFLVHQAFLYLLYLTAMSALYRARTPSSPGSGLLKLTSQVTKTIHELKAINLLLFLPGTSVTILGWIVEASLSDLQASERLMREQALNQLLHCEQAAVQLLQTYPAAQKILSMTQHAWSSLFGLESV</sequence>
<dbReference type="PANTHER" id="PTHR47425:SF3">
    <property type="entry name" value="ZN(II)2CYS6 TRANSCRIPTION FACTOR (EUROFUNG)"/>
    <property type="match status" value="1"/>
</dbReference>
<protein>
    <recommendedName>
        <fullName evidence="3">Xylanolytic transcriptional activator regulatory domain-containing protein</fullName>
    </recommendedName>
</protein>
<gene>
    <name evidence="4" type="ORF">ASPZODRAFT_104881</name>
</gene>
<dbReference type="AlphaFoldDB" id="A0A1L9S6J9"/>
<dbReference type="InterPro" id="IPR052761">
    <property type="entry name" value="Fungal_Detox/Toxin_TFs"/>
</dbReference>
<evidence type="ECO:0000313" key="4">
    <source>
        <dbReference type="EMBL" id="OJJ42753.1"/>
    </source>
</evidence>
<dbReference type="RefSeq" id="XP_022577263.1">
    <property type="nucleotide sequence ID" value="XM_022720872.1"/>
</dbReference>
<dbReference type="GeneID" id="34607337"/>
<feature type="compositionally biased region" description="Basic and acidic residues" evidence="2">
    <location>
        <begin position="86"/>
        <end position="98"/>
    </location>
</feature>
<proteinExistence type="predicted"/>